<dbReference type="NCBIfam" id="TIGR01496">
    <property type="entry name" value="DHPS"/>
    <property type="match status" value="1"/>
</dbReference>
<dbReference type="Pfam" id="PF00809">
    <property type="entry name" value="Pterin_bind"/>
    <property type="match status" value="1"/>
</dbReference>
<accession>A0ABZ0YX29</accession>
<comment type="pathway">
    <text evidence="3 9">Cofactor biosynthesis; tetrahydrofolate biosynthesis; 7,8-dihydrofolate from 2-amino-4-hydroxy-6-hydroxymethyl-7,8-dihydropteridine diphosphate and 4-aminobenzoate: step 1/2.</text>
</comment>
<dbReference type="PROSITE" id="PS50972">
    <property type="entry name" value="PTERIN_BINDING"/>
    <property type="match status" value="1"/>
</dbReference>
<keyword evidence="5 9" id="KW-0808">Transferase</keyword>
<proteinExistence type="inferred from homology"/>
<evidence type="ECO:0000259" key="10">
    <source>
        <dbReference type="PROSITE" id="PS50972"/>
    </source>
</evidence>
<dbReference type="EC" id="2.5.1.15" evidence="4 9"/>
<organism evidence="11 12">
    <name type="scientific">Guyparkeria halophila</name>
    <dbReference type="NCBI Taxonomy" id="47960"/>
    <lineage>
        <taxon>Bacteria</taxon>
        <taxon>Pseudomonadati</taxon>
        <taxon>Pseudomonadota</taxon>
        <taxon>Gammaproteobacteria</taxon>
        <taxon>Chromatiales</taxon>
        <taxon>Thioalkalibacteraceae</taxon>
        <taxon>Guyparkeria</taxon>
    </lineage>
</organism>
<dbReference type="InterPro" id="IPR006390">
    <property type="entry name" value="DHP_synth_dom"/>
</dbReference>
<dbReference type="Proteomes" id="UP001327459">
    <property type="component" value="Chromosome"/>
</dbReference>
<evidence type="ECO:0000256" key="1">
    <source>
        <dbReference type="ARBA" id="ARBA00000012"/>
    </source>
</evidence>
<dbReference type="Gene3D" id="3.20.20.20">
    <property type="entry name" value="Dihydropteroate synthase-like"/>
    <property type="match status" value="1"/>
</dbReference>
<comment type="catalytic activity">
    <reaction evidence="1">
        <text>(7,8-dihydropterin-6-yl)methyl diphosphate + 4-aminobenzoate = 7,8-dihydropteroate + diphosphate</text>
        <dbReference type="Rhea" id="RHEA:19949"/>
        <dbReference type="ChEBI" id="CHEBI:17836"/>
        <dbReference type="ChEBI" id="CHEBI:17839"/>
        <dbReference type="ChEBI" id="CHEBI:33019"/>
        <dbReference type="ChEBI" id="CHEBI:72950"/>
        <dbReference type="EC" id="2.5.1.15"/>
    </reaction>
</comment>
<evidence type="ECO:0000256" key="6">
    <source>
        <dbReference type="ARBA" id="ARBA00022723"/>
    </source>
</evidence>
<dbReference type="PROSITE" id="PS00792">
    <property type="entry name" value="DHPS_1"/>
    <property type="match status" value="1"/>
</dbReference>
<evidence type="ECO:0000256" key="2">
    <source>
        <dbReference type="ARBA" id="ARBA00001946"/>
    </source>
</evidence>
<comment type="cofactor">
    <cofactor evidence="2 9">
        <name>Mg(2+)</name>
        <dbReference type="ChEBI" id="CHEBI:18420"/>
    </cofactor>
</comment>
<name>A0ABZ0YX29_9GAMM</name>
<dbReference type="EMBL" id="CP140153">
    <property type="protein sequence ID" value="WQH15949.1"/>
    <property type="molecule type" value="Genomic_DNA"/>
</dbReference>
<dbReference type="InterPro" id="IPR011005">
    <property type="entry name" value="Dihydropteroate_synth-like_sf"/>
</dbReference>
<evidence type="ECO:0000256" key="4">
    <source>
        <dbReference type="ARBA" id="ARBA00012458"/>
    </source>
</evidence>
<reference evidence="11 12" key="1">
    <citation type="submission" date="2023-11" db="EMBL/GenBank/DDBJ databases">
        <title>MicrobeMod: A computational toolkit for identifying prokaryotic methylation and restriction-modification with nanopore sequencing.</title>
        <authorList>
            <person name="Crits-Christoph A."/>
            <person name="Kang S.C."/>
            <person name="Lee H."/>
            <person name="Ostrov N."/>
        </authorList>
    </citation>
    <scope>NUCLEOTIDE SEQUENCE [LARGE SCALE GENOMIC DNA]</scope>
    <source>
        <strain evidence="11 12">ATCC 49870</strain>
    </source>
</reference>
<evidence type="ECO:0000256" key="8">
    <source>
        <dbReference type="ARBA" id="ARBA00022909"/>
    </source>
</evidence>
<dbReference type="PROSITE" id="PS00793">
    <property type="entry name" value="DHPS_2"/>
    <property type="match status" value="1"/>
</dbReference>
<evidence type="ECO:0000256" key="5">
    <source>
        <dbReference type="ARBA" id="ARBA00022679"/>
    </source>
</evidence>
<dbReference type="RefSeq" id="WP_322520972.1">
    <property type="nucleotide sequence ID" value="NZ_CP140153.1"/>
</dbReference>
<dbReference type="GO" id="GO:0004156">
    <property type="term" value="F:dihydropteroate synthase activity"/>
    <property type="evidence" value="ECO:0007669"/>
    <property type="project" value="UniProtKB-EC"/>
</dbReference>
<keyword evidence="6 9" id="KW-0479">Metal-binding</keyword>
<dbReference type="CDD" id="cd00739">
    <property type="entry name" value="DHPS"/>
    <property type="match status" value="1"/>
</dbReference>
<protein>
    <recommendedName>
        <fullName evidence="4 9">Dihydropteroate synthase</fullName>
        <shortName evidence="9">DHPS</shortName>
        <ecNumber evidence="4 9">2.5.1.15</ecNumber>
    </recommendedName>
    <alternativeName>
        <fullName evidence="9">Dihydropteroate pyrophosphorylase</fullName>
    </alternativeName>
</protein>
<comment type="function">
    <text evidence="9">Catalyzes the condensation of para-aminobenzoate (pABA) with 6-hydroxymethyl-7,8-dihydropterin diphosphate (DHPt-PP) to form 7,8-dihydropteroate (H2Pte), the immediate precursor of folate derivatives.</text>
</comment>
<evidence type="ECO:0000256" key="9">
    <source>
        <dbReference type="RuleBase" id="RU361205"/>
    </source>
</evidence>
<keyword evidence="8 9" id="KW-0289">Folate biosynthesis</keyword>
<dbReference type="InterPro" id="IPR045031">
    <property type="entry name" value="DHP_synth-like"/>
</dbReference>
<comment type="similarity">
    <text evidence="9">Belongs to the DHPS family.</text>
</comment>
<evidence type="ECO:0000313" key="12">
    <source>
        <dbReference type="Proteomes" id="UP001327459"/>
    </source>
</evidence>
<keyword evidence="12" id="KW-1185">Reference proteome</keyword>
<dbReference type="InterPro" id="IPR000489">
    <property type="entry name" value="Pterin-binding_dom"/>
</dbReference>
<dbReference type="PANTHER" id="PTHR20941:SF1">
    <property type="entry name" value="FOLIC ACID SYNTHESIS PROTEIN FOL1"/>
    <property type="match status" value="1"/>
</dbReference>
<keyword evidence="7 9" id="KW-0460">Magnesium</keyword>
<dbReference type="SUPFAM" id="SSF51717">
    <property type="entry name" value="Dihydropteroate synthetase-like"/>
    <property type="match status" value="1"/>
</dbReference>
<feature type="domain" description="Pterin-binding" evidence="10">
    <location>
        <begin position="16"/>
        <end position="268"/>
    </location>
</feature>
<evidence type="ECO:0000256" key="3">
    <source>
        <dbReference type="ARBA" id="ARBA00004763"/>
    </source>
</evidence>
<dbReference type="PANTHER" id="PTHR20941">
    <property type="entry name" value="FOLATE SYNTHESIS PROTEINS"/>
    <property type="match status" value="1"/>
</dbReference>
<evidence type="ECO:0000256" key="7">
    <source>
        <dbReference type="ARBA" id="ARBA00022842"/>
    </source>
</evidence>
<gene>
    <name evidence="11" type="primary">folP</name>
    <name evidence="11" type="ORF">SR882_09300</name>
</gene>
<evidence type="ECO:0000313" key="11">
    <source>
        <dbReference type="EMBL" id="WQH15949.1"/>
    </source>
</evidence>
<sequence>MTAPCACPDWRQSARPLIMGILNATPDSFSDGGRFDSVDRAVAAAQEMIEAGADLIDVGGESTRPGATPVAEAEELARVIPVIEALAMRFDCPLSVDTSSPVVMTRAVEAGACLINDVRALTRPGAVEAAAASGASVCVMHMRGEPDDMTTRTGYADVVTEVIDYLAERVECLRSAGIPAERILVDPGFGFAKTHAQNFALLRRLDELARLDAPILVGMSRKRMIGEATGQSLERRAVGSAAAALLAAERGAAVLRVHDVEATRDALAVWEAVCAA</sequence>